<dbReference type="Proteomes" id="UP000230646">
    <property type="component" value="Unassembled WGS sequence"/>
</dbReference>
<gene>
    <name evidence="1" type="ORF">COZ07_04320</name>
</gene>
<evidence type="ECO:0000313" key="2">
    <source>
        <dbReference type="Proteomes" id="UP000230646"/>
    </source>
</evidence>
<dbReference type="AlphaFoldDB" id="A0A2M7PRC9"/>
<evidence type="ECO:0000313" key="1">
    <source>
        <dbReference type="EMBL" id="PIY32847.1"/>
    </source>
</evidence>
<organism evidence="1 2">
    <name type="scientific">Candidatus Infernicultor aquiphilus</name>
    <dbReference type="NCBI Taxonomy" id="1805029"/>
    <lineage>
        <taxon>Bacteria</taxon>
        <taxon>Pseudomonadati</taxon>
        <taxon>Atribacterota</taxon>
        <taxon>Candidatus Phoenicimicrobiia</taxon>
        <taxon>Candidatus Pheonicimicrobiales</taxon>
        <taxon>Candidatus Phoenicimicrobiaceae</taxon>
        <taxon>Candidatus Infernicultor</taxon>
    </lineage>
</organism>
<name>A0A2M7PRC9_9BACT</name>
<protein>
    <submittedName>
        <fullName evidence="1">Uncharacterized protein</fullName>
    </submittedName>
</protein>
<comment type="caution">
    <text evidence="1">The sequence shown here is derived from an EMBL/GenBank/DDBJ whole genome shotgun (WGS) entry which is preliminary data.</text>
</comment>
<dbReference type="RefSeq" id="WP_406607371.1">
    <property type="nucleotide sequence ID" value="NZ_PFKO01000158.1"/>
</dbReference>
<dbReference type="EMBL" id="PFKO01000158">
    <property type="protein sequence ID" value="PIY32847.1"/>
    <property type="molecule type" value="Genomic_DNA"/>
</dbReference>
<sequence length="114" mass="13856">MKKTLIIKQINGKTKKILISKDDLEEIECGAMRIRVDNQGSEYLSVTQQLDPRWENNWDTDKHFIKEENNISKVIYKYLPLKMYKLEKRREQKKKQELIEQRNLNEIIEYNQIE</sequence>
<accession>A0A2M7PRC9</accession>
<reference evidence="1 2" key="1">
    <citation type="submission" date="2017-09" db="EMBL/GenBank/DDBJ databases">
        <title>Depth-based differentiation of microbial function through sediment-hosted aquifers and enrichment of novel symbionts in the deep terrestrial subsurface.</title>
        <authorList>
            <person name="Probst A.J."/>
            <person name="Ladd B."/>
            <person name="Jarett J.K."/>
            <person name="Geller-Mcgrath D.E."/>
            <person name="Sieber C.M."/>
            <person name="Emerson J.B."/>
            <person name="Anantharaman K."/>
            <person name="Thomas B.C."/>
            <person name="Malmstrom R."/>
            <person name="Stieglmeier M."/>
            <person name="Klingl A."/>
            <person name="Woyke T."/>
            <person name="Ryan C.M."/>
            <person name="Banfield J.F."/>
        </authorList>
    </citation>
    <scope>NUCLEOTIDE SEQUENCE [LARGE SCALE GENOMIC DNA]</scope>
    <source>
        <strain evidence="1">CG_4_10_14_3_um_filter_34_13</strain>
    </source>
</reference>
<proteinExistence type="predicted"/>